<evidence type="ECO:0000313" key="5">
    <source>
        <dbReference type="Proteomes" id="UP000002640"/>
    </source>
</evidence>
<dbReference type="Proteomes" id="UP000002640">
    <property type="component" value="Unassembled WGS sequence"/>
</dbReference>
<accession>G4ZA89</accession>
<sequence>MQRRLVPVWPWEVLEAANEIHGNLRSVKDLTTGWYNRFVDRHPELSSRASEPLSRARNEVDAAAMGTFFYELTKLVIDITLIPLFLSYLIDVLPYF</sequence>
<name>G4ZA89_PHYSP</name>
<dbReference type="SMR" id="G4ZA89"/>
<dbReference type="RefSeq" id="XP_009524691.1">
    <property type="nucleotide sequence ID" value="XM_009526396.1"/>
</dbReference>
<keyword evidence="1" id="KW-0238">DNA-binding</keyword>
<feature type="transmembrane region" description="Helical" evidence="2">
    <location>
        <begin position="75"/>
        <end position="95"/>
    </location>
</feature>
<dbReference type="GeneID" id="20657068"/>
<keyword evidence="2" id="KW-0812">Transmembrane</keyword>
<organism evidence="4 5">
    <name type="scientific">Phytophthora sojae (strain P6497)</name>
    <name type="common">Soybean stem and root rot agent</name>
    <name type="synonym">Phytophthora megasperma f. sp. glycines</name>
    <dbReference type="NCBI Taxonomy" id="1094619"/>
    <lineage>
        <taxon>Eukaryota</taxon>
        <taxon>Sar</taxon>
        <taxon>Stramenopiles</taxon>
        <taxon>Oomycota</taxon>
        <taxon>Peronosporomycetes</taxon>
        <taxon>Peronosporales</taxon>
        <taxon>Peronosporaceae</taxon>
        <taxon>Phytophthora</taxon>
    </lineage>
</organism>
<reference evidence="4 5" key="1">
    <citation type="journal article" date="2006" name="Science">
        <title>Phytophthora genome sequences uncover evolutionary origins and mechanisms of pathogenesis.</title>
        <authorList>
            <person name="Tyler B.M."/>
            <person name="Tripathy S."/>
            <person name="Zhang X."/>
            <person name="Dehal P."/>
            <person name="Jiang R.H."/>
            <person name="Aerts A."/>
            <person name="Arredondo F.D."/>
            <person name="Baxter L."/>
            <person name="Bensasson D."/>
            <person name="Beynon J.L."/>
            <person name="Chapman J."/>
            <person name="Damasceno C.M."/>
            <person name="Dorrance A.E."/>
            <person name="Dou D."/>
            <person name="Dickerman A.W."/>
            <person name="Dubchak I.L."/>
            <person name="Garbelotto M."/>
            <person name="Gijzen M."/>
            <person name="Gordon S.G."/>
            <person name="Govers F."/>
            <person name="Grunwald N.J."/>
            <person name="Huang W."/>
            <person name="Ivors K.L."/>
            <person name="Jones R.W."/>
            <person name="Kamoun S."/>
            <person name="Krampis K."/>
            <person name="Lamour K.H."/>
            <person name="Lee M.K."/>
            <person name="McDonald W.H."/>
            <person name="Medina M."/>
            <person name="Meijer H.J."/>
            <person name="Nordberg E.K."/>
            <person name="Maclean D.J."/>
            <person name="Ospina-Giraldo M.D."/>
            <person name="Morris P.F."/>
            <person name="Phuntumart V."/>
            <person name="Putnam N.H."/>
            <person name="Rash S."/>
            <person name="Rose J.K."/>
            <person name="Sakihama Y."/>
            <person name="Salamov A.A."/>
            <person name="Savidor A."/>
            <person name="Scheuring C.F."/>
            <person name="Smith B.M."/>
            <person name="Sobral B.W."/>
            <person name="Terry A."/>
            <person name="Torto-Alalibo T.A."/>
            <person name="Win J."/>
            <person name="Xu Z."/>
            <person name="Zhang H."/>
            <person name="Grigoriev I.V."/>
            <person name="Rokhsar D.S."/>
            <person name="Boore J.L."/>
        </authorList>
    </citation>
    <scope>NUCLEOTIDE SEQUENCE [LARGE SCALE GENOMIC DNA]</scope>
    <source>
        <strain evidence="4 5">P6497</strain>
    </source>
</reference>
<keyword evidence="2" id="KW-1133">Transmembrane helix</keyword>
<dbReference type="AlphaFoldDB" id="G4ZA89"/>
<gene>
    <name evidence="4" type="ORF">PHYSODRAFT_494460</name>
</gene>
<keyword evidence="5" id="KW-1185">Reference proteome</keyword>
<evidence type="ECO:0000313" key="4">
    <source>
        <dbReference type="EMBL" id="EGZ21974.1"/>
    </source>
</evidence>
<proteinExistence type="predicted"/>
<dbReference type="EMBL" id="JH159153">
    <property type="protein sequence ID" value="EGZ21974.1"/>
    <property type="molecule type" value="Genomic_DNA"/>
</dbReference>
<dbReference type="InParanoid" id="G4ZA89"/>
<evidence type="ECO:0000256" key="2">
    <source>
        <dbReference type="SAM" id="Phobius"/>
    </source>
</evidence>
<evidence type="ECO:0000256" key="1">
    <source>
        <dbReference type="ARBA" id="ARBA00023125"/>
    </source>
</evidence>
<keyword evidence="2" id="KW-0472">Membrane</keyword>
<dbReference type="GO" id="GO:0003677">
    <property type="term" value="F:DNA binding"/>
    <property type="evidence" value="ECO:0007669"/>
    <property type="project" value="UniProtKB-KW"/>
</dbReference>
<protein>
    <recommendedName>
        <fullName evidence="3">HTH CENPB-type domain-containing protein</fullName>
    </recommendedName>
</protein>
<dbReference type="KEGG" id="psoj:PHYSODRAFT_494460"/>
<feature type="domain" description="HTH CENPB-type" evidence="3">
    <location>
        <begin position="1"/>
        <end position="48"/>
    </location>
</feature>
<evidence type="ECO:0000259" key="3">
    <source>
        <dbReference type="PROSITE" id="PS51253"/>
    </source>
</evidence>
<dbReference type="InterPro" id="IPR006600">
    <property type="entry name" value="HTH_CenpB_DNA-bd_dom"/>
</dbReference>
<dbReference type="PROSITE" id="PS51253">
    <property type="entry name" value="HTH_CENPB"/>
    <property type="match status" value="1"/>
</dbReference>